<comment type="caution">
    <text evidence="5">The sequence shown here is derived from an EMBL/GenBank/DDBJ whole genome shotgun (WGS) entry which is preliminary data.</text>
</comment>
<comment type="cofactor">
    <cofactor evidence="1">
        <name>thiamine diphosphate</name>
        <dbReference type="ChEBI" id="CHEBI:58937"/>
    </cofactor>
</comment>
<dbReference type="SUPFAM" id="SSF52518">
    <property type="entry name" value="Thiamin diphosphate-binding fold (THDP-binding)"/>
    <property type="match status" value="1"/>
</dbReference>
<dbReference type="InterPro" id="IPR005475">
    <property type="entry name" value="Transketolase-like_Pyr-bd"/>
</dbReference>
<evidence type="ECO:0000313" key="6">
    <source>
        <dbReference type="Proteomes" id="UP000178374"/>
    </source>
</evidence>
<name>A0A1F6W477_9BACT</name>
<dbReference type="CDD" id="cd07033">
    <property type="entry name" value="TPP_PYR_DXS_TK_like"/>
    <property type="match status" value="1"/>
</dbReference>
<feature type="domain" description="Transketolase-like pyrimidine-binding" evidence="4">
    <location>
        <begin position="20"/>
        <end position="185"/>
    </location>
</feature>
<proteinExistence type="inferred from homology"/>
<dbReference type="InterPro" id="IPR033248">
    <property type="entry name" value="Transketolase_C"/>
</dbReference>
<dbReference type="PANTHER" id="PTHR43825">
    <property type="entry name" value="PYRUVATE DEHYDROGENASE E1 COMPONENT"/>
    <property type="match status" value="1"/>
</dbReference>
<dbReference type="Pfam" id="PF02780">
    <property type="entry name" value="Transketolase_C"/>
    <property type="match status" value="1"/>
</dbReference>
<protein>
    <submittedName>
        <fullName evidence="5">Transketolase</fullName>
    </submittedName>
</protein>
<dbReference type="AlphaFoldDB" id="A0A1F6W477"/>
<dbReference type="STRING" id="1801750.A3B85_00440"/>
<evidence type="ECO:0000256" key="3">
    <source>
        <dbReference type="ARBA" id="ARBA00023052"/>
    </source>
</evidence>
<dbReference type="PANTHER" id="PTHR43825:SF1">
    <property type="entry name" value="TRANSKETOLASE-LIKE PYRIMIDINE-BINDING DOMAIN-CONTAINING PROTEIN"/>
    <property type="match status" value="1"/>
</dbReference>
<keyword evidence="3" id="KW-0786">Thiamine pyrophosphate</keyword>
<organism evidence="5 6">
    <name type="scientific">Candidatus Nomurabacteria bacterium RIFCSPHIGHO2_02_FULL_37_13</name>
    <dbReference type="NCBI Taxonomy" id="1801750"/>
    <lineage>
        <taxon>Bacteria</taxon>
        <taxon>Candidatus Nomuraibacteriota</taxon>
    </lineage>
</organism>
<dbReference type="Pfam" id="PF02779">
    <property type="entry name" value="Transket_pyr"/>
    <property type="match status" value="1"/>
</dbReference>
<dbReference type="Gene3D" id="3.40.50.920">
    <property type="match status" value="1"/>
</dbReference>
<comment type="similarity">
    <text evidence="2">Belongs to the transketolase family.</text>
</comment>
<gene>
    <name evidence="5" type="ORF">A3B85_00440</name>
</gene>
<dbReference type="FunFam" id="3.40.50.970:FF:000129">
    <property type="entry name" value="Transketolase"/>
    <property type="match status" value="1"/>
</dbReference>
<reference evidence="5 6" key="1">
    <citation type="journal article" date="2016" name="Nat. Commun.">
        <title>Thousands of microbial genomes shed light on interconnected biogeochemical processes in an aquifer system.</title>
        <authorList>
            <person name="Anantharaman K."/>
            <person name="Brown C.T."/>
            <person name="Hug L.A."/>
            <person name="Sharon I."/>
            <person name="Castelle C.J."/>
            <person name="Probst A.J."/>
            <person name="Thomas B.C."/>
            <person name="Singh A."/>
            <person name="Wilkins M.J."/>
            <person name="Karaoz U."/>
            <person name="Brodie E.L."/>
            <person name="Williams K.H."/>
            <person name="Hubbard S.S."/>
            <person name="Banfield J.F."/>
        </authorList>
    </citation>
    <scope>NUCLEOTIDE SEQUENCE [LARGE SCALE GENOMIC DNA]</scope>
</reference>
<accession>A0A1F6W477</accession>
<dbReference type="InterPro" id="IPR051157">
    <property type="entry name" value="PDH/Transketolase"/>
</dbReference>
<dbReference type="SMART" id="SM00861">
    <property type="entry name" value="Transket_pyr"/>
    <property type="match status" value="1"/>
</dbReference>
<dbReference type="EMBL" id="MFUA01000021">
    <property type="protein sequence ID" value="OGI76720.1"/>
    <property type="molecule type" value="Genomic_DNA"/>
</dbReference>
<evidence type="ECO:0000256" key="1">
    <source>
        <dbReference type="ARBA" id="ARBA00001964"/>
    </source>
</evidence>
<dbReference type="Gene3D" id="3.40.50.970">
    <property type="match status" value="1"/>
</dbReference>
<evidence type="ECO:0000259" key="4">
    <source>
        <dbReference type="SMART" id="SM00861"/>
    </source>
</evidence>
<evidence type="ECO:0000313" key="5">
    <source>
        <dbReference type="EMBL" id="OGI76720.1"/>
    </source>
</evidence>
<dbReference type="Proteomes" id="UP000178374">
    <property type="component" value="Unassembled WGS sequence"/>
</dbReference>
<dbReference type="SUPFAM" id="SSF52922">
    <property type="entry name" value="TK C-terminal domain-like"/>
    <property type="match status" value="1"/>
</dbReference>
<dbReference type="InterPro" id="IPR029061">
    <property type="entry name" value="THDP-binding"/>
</dbReference>
<evidence type="ECO:0000256" key="2">
    <source>
        <dbReference type="ARBA" id="ARBA00007131"/>
    </source>
</evidence>
<sequence>MLNPNLKLNPKIFNADVEQAPIRKGFGEGLVKAGEADSNIVALCADLTESTQMIFFKEKFPERFVEVGVAEQNLATVASGMATMGKIPFISSYAMFSPGRNWEQIRTTIAYNDRPVKIAGSHAGISVGPDGGTHQMLEDIALMRVVPNMDVLSPCDSIEAKKATLLLAKTGKPAYLRLAREKTPIITTEETPFNIGKAETYWMPDVGLAQVGIIATGGLLYRAILAAKELENPPAGGEGIKIKVMNLSSIKPIDVEAIVALAKETRAIVTVEEHQVAGGMGSAVAEVLAQNYPVPIEFIGVQDNFGQSGAPDELIEHYGMGKDSIKEAVKKVLARKNSII</sequence>
<dbReference type="InterPro" id="IPR009014">
    <property type="entry name" value="Transketo_C/PFOR_II"/>
</dbReference>